<sequence>MKHPLHTAILTCLISFGSYVVSFAQTAVTPSPSKEPWSFGVNGYYGALFRYKSGTEALNFTHPVGVELYANRHTLGKRQWERTYRYPQIGFAFSYYNYGMPEELGQALSLTTYLDNSILNFRNSSLRFNLGTGLVYSTRHYTPIENEDNKAVGSAFTFALRGTLRYEFPLSEKVYMNLNLAFRHFSNGALNKPNNGMNFPMIGMGLRYQPKETLQVAIDDSERLGFDKRVRFNLRAAAGKKEVLYIDQKHPVYSLSLYASKQVSHTSTILVGADGFYNSSLPQEFIKKGVPVPEGNIDPRMAGITIGHELHISDLSFVFQMGRYVYEPNKLYPQHYQRYGLKYNLTEHVSANVALLAHAKTAQVIEWGIGLHL</sequence>
<keyword evidence="1" id="KW-0732">Signal</keyword>
<proteinExistence type="predicted"/>
<feature type="chain" id="PRO_5046440188" evidence="1">
    <location>
        <begin position="25"/>
        <end position="373"/>
    </location>
</feature>
<evidence type="ECO:0000256" key="1">
    <source>
        <dbReference type="SAM" id="SignalP"/>
    </source>
</evidence>
<comment type="caution">
    <text evidence="2">The sequence shown here is derived from an EMBL/GenBank/DDBJ whole genome shotgun (WGS) entry which is preliminary data.</text>
</comment>
<reference evidence="3" key="1">
    <citation type="journal article" date="2019" name="Int. J. Syst. Evol. Microbiol.">
        <title>The Global Catalogue of Microorganisms (GCM) 10K type strain sequencing project: providing services to taxonomists for standard genome sequencing and annotation.</title>
        <authorList>
            <consortium name="The Broad Institute Genomics Platform"/>
            <consortium name="The Broad Institute Genome Sequencing Center for Infectious Disease"/>
            <person name="Wu L."/>
            <person name="Ma J."/>
        </authorList>
    </citation>
    <scope>NUCLEOTIDE SEQUENCE [LARGE SCALE GENOMIC DNA]</scope>
    <source>
        <strain evidence="3">JCM 31319</strain>
    </source>
</reference>
<dbReference type="RefSeq" id="WP_377524289.1">
    <property type="nucleotide sequence ID" value="NZ_JBHTLD010000040.1"/>
</dbReference>
<gene>
    <name evidence="2" type="ORF">ACFQ2O_06550</name>
</gene>
<name>A0ABW3SNI0_9BACT</name>
<evidence type="ECO:0000313" key="3">
    <source>
        <dbReference type="Proteomes" id="UP001597094"/>
    </source>
</evidence>
<feature type="signal peptide" evidence="1">
    <location>
        <begin position="1"/>
        <end position="24"/>
    </location>
</feature>
<keyword evidence="3" id="KW-1185">Reference proteome</keyword>
<accession>A0ABW3SNI0</accession>
<keyword evidence="2" id="KW-0378">Hydrolase</keyword>
<protein>
    <submittedName>
        <fullName evidence="2">Acyloxyacyl hydrolase</fullName>
    </submittedName>
</protein>
<dbReference type="GO" id="GO:0016787">
    <property type="term" value="F:hydrolase activity"/>
    <property type="evidence" value="ECO:0007669"/>
    <property type="project" value="UniProtKB-KW"/>
</dbReference>
<dbReference type="EMBL" id="JBHTLD010000040">
    <property type="protein sequence ID" value="MFD1185860.1"/>
    <property type="molecule type" value="Genomic_DNA"/>
</dbReference>
<organism evidence="2 3">
    <name type="scientific">Pontibacter rugosus</name>
    <dbReference type="NCBI Taxonomy" id="1745966"/>
    <lineage>
        <taxon>Bacteria</taxon>
        <taxon>Pseudomonadati</taxon>
        <taxon>Bacteroidota</taxon>
        <taxon>Cytophagia</taxon>
        <taxon>Cytophagales</taxon>
        <taxon>Hymenobacteraceae</taxon>
        <taxon>Pontibacter</taxon>
    </lineage>
</organism>
<dbReference type="Proteomes" id="UP001597094">
    <property type="component" value="Unassembled WGS sequence"/>
</dbReference>
<dbReference type="InterPro" id="IPR018550">
    <property type="entry name" value="Lipid-A_deacylase-rel"/>
</dbReference>
<dbReference type="Pfam" id="PF09411">
    <property type="entry name" value="PagL"/>
    <property type="match status" value="1"/>
</dbReference>
<evidence type="ECO:0000313" key="2">
    <source>
        <dbReference type="EMBL" id="MFD1185860.1"/>
    </source>
</evidence>
<dbReference type="Gene3D" id="2.40.160.20">
    <property type="match status" value="1"/>
</dbReference>